<evidence type="ECO:0000313" key="6">
    <source>
        <dbReference type="EMBL" id="STZ14613.1"/>
    </source>
</evidence>
<evidence type="ECO:0000313" key="3">
    <source>
        <dbReference type="EMBL" id="OOR86792.1"/>
    </source>
</evidence>
<dbReference type="RefSeq" id="WP_078277613.1">
    <property type="nucleotide sequence ID" value="NZ_CAACXO010000030.1"/>
</dbReference>
<dbReference type="EMBL" id="UGQE01000002">
    <property type="protein sequence ID" value="STZ13569.1"/>
    <property type="molecule type" value="Genomic_DNA"/>
</dbReference>
<dbReference type="AlphaFoldDB" id="A0A1S9ZTG2"/>
<dbReference type="STRING" id="34060.B0181_11450"/>
<evidence type="ECO:0000259" key="2">
    <source>
        <dbReference type="Pfam" id="PF05155"/>
    </source>
</evidence>
<dbReference type="Pfam" id="PF05155">
    <property type="entry name" value="G2P_X_C"/>
    <property type="match status" value="1"/>
</dbReference>
<evidence type="ECO:0000313" key="7">
    <source>
        <dbReference type="EMBL" id="STZ14617.1"/>
    </source>
</evidence>
<dbReference type="Proteomes" id="UP000255279">
    <property type="component" value="Unassembled WGS sequence"/>
</dbReference>
<dbReference type="Proteomes" id="UP000190435">
    <property type="component" value="Unassembled WGS sequence"/>
</dbReference>
<name>A0A1S9ZTG2_9GAMM</name>
<reference evidence="4 9" key="2">
    <citation type="submission" date="2018-06" db="EMBL/GenBank/DDBJ databases">
        <authorList>
            <consortium name="Pathogen Informatics"/>
            <person name="Doyle S."/>
        </authorList>
    </citation>
    <scope>NUCLEOTIDE SEQUENCE [LARGE SCALE GENOMIC DNA]</scope>
    <source>
        <strain evidence="4 9">NCTC10293</strain>
    </source>
</reference>
<accession>A0A1S9ZTG2</accession>
<gene>
    <name evidence="3" type="ORF">B0181_11450</name>
    <name evidence="4" type="ORF">NCTC10293_01139</name>
    <name evidence="5" type="ORF">NCTC10293_01143</name>
    <name evidence="6" type="ORF">NCTC10293_02208</name>
    <name evidence="7" type="ORF">NCTC10293_02212</name>
</gene>
<dbReference type="GO" id="GO:0006260">
    <property type="term" value="P:DNA replication"/>
    <property type="evidence" value="ECO:0007669"/>
    <property type="project" value="InterPro"/>
</dbReference>
<dbReference type="Pfam" id="PF05144">
    <property type="entry name" value="Phage_CRI"/>
    <property type="match status" value="1"/>
</dbReference>
<dbReference type="EMBL" id="MUXU01000096">
    <property type="protein sequence ID" value="OOR86792.1"/>
    <property type="molecule type" value="Genomic_DNA"/>
</dbReference>
<dbReference type="InterPro" id="IPR006516">
    <property type="entry name" value="G2P"/>
</dbReference>
<feature type="domain" description="Replication-associated protein G2P C-terminal" evidence="2">
    <location>
        <begin position="307"/>
        <end position="395"/>
    </location>
</feature>
<evidence type="ECO:0000313" key="9">
    <source>
        <dbReference type="Proteomes" id="UP000255279"/>
    </source>
</evidence>
<dbReference type="InterPro" id="IPR022686">
    <property type="entry name" value="G2P_N"/>
</dbReference>
<keyword evidence="8" id="KW-1185">Reference proteome</keyword>
<dbReference type="OrthoDB" id="8479364at2"/>
<dbReference type="NCBIfam" id="TIGR01629">
    <property type="entry name" value="rep_II_X"/>
    <property type="match status" value="1"/>
</dbReference>
<evidence type="ECO:0000313" key="4">
    <source>
        <dbReference type="EMBL" id="STZ13565.1"/>
    </source>
</evidence>
<dbReference type="EMBL" id="UGQE01000004">
    <property type="protein sequence ID" value="STZ14613.1"/>
    <property type="molecule type" value="Genomic_DNA"/>
</dbReference>
<proteinExistence type="predicted"/>
<evidence type="ECO:0000313" key="5">
    <source>
        <dbReference type="EMBL" id="STZ13569.1"/>
    </source>
</evidence>
<evidence type="ECO:0000313" key="8">
    <source>
        <dbReference type="Proteomes" id="UP000190435"/>
    </source>
</evidence>
<reference evidence="3 8" key="1">
    <citation type="submission" date="2017-02" db="EMBL/GenBank/DDBJ databases">
        <title>Draft genome sequence of Moraxella caviae CCUG 355 type strain.</title>
        <authorList>
            <person name="Engstrom-Jakobsson H."/>
            <person name="Salva-Serra F."/>
            <person name="Thorell K."/>
            <person name="Gonzales-Siles L."/>
            <person name="Karlsson R."/>
            <person name="Boulund F."/>
            <person name="Engstrand L."/>
            <person name="Moore E."/>
        </authorList>
    </citation>
    <scope>NUCLEOTIDE SEQUENCE [LARGE SCALE GENOMIC DNA]</scope>
    <source>
        <strain evidence="3 8">CCUG 355</strain>
    </source>
</reference>
<organism evidence="3 8">
    <name type="scientific">Moraxella caviae</name>
    <dbReference type="NCBI Taxonomy" id="34060"/>
    <lineage>
        <taxon>Bacteria</taxon>
        <taxon>Pseudomonadati</taxon>
        <taxon>Pseudomonadota</taxon>
        <taxon>Gammaproteobacteria</taxon>
        <taxon>Moraxellales</taxon>
        <taxon>Moraxellaceae</taxon>
        <taxon>Moraxella</taxon>
    </lineage>
</organism>
<dbReference type="EMBL" id="UGQE01000004">
    <property type="protein sequence ID" value="STZ14617.1"/>
    <property type="molecule type" value="Genomic_DNA"/>
</dbReference>
<feature type="domain" description="Replication-associated protein G2P N-terminal" evidence="1">
    <location>
        <begin position="33"/>
        <end position="249"/>
    </location>
</feature>
<dbReference type="InterPro" id="IPR022688">
    <property type="entry name" value="G2P_C"/>
</dbReference>
<sequence>MLDHLRLAIPVLPIYAVKHGEGRFYFEGSLLELGLNCGARVVKLDDDGKPKASELYAPYDTLGSDFSDMAVKFYDKGINCLPYVELKASPLKLLQGHNVYGFESIELGAIEMLGLLIEAFPKLCAYLDFANTEVLHLDITYMAKLPSQSMVAPCLQYLANISSGHAKSQQVHYDNYVRWGTQNSRYIGRKVYGKFEEVESQIKQLIKKAGKNEQALNKLNALYAAKDFACAKLRFEARICKTYLSKNNYPSNLFELIKLQRAQSGLLQELWGIAFNPIFKALEGEVMPLNDDDKVYELLKSKLFTVNKKGVISHVKANNAYRFYLALKAQGVDKTKEIYSKPTYFRNFKLLVDCGLSKSYLQNLHQKPSNVIPFVRLIAVDFDNQVPDGYVVPTSKYQLPLAA</sequence>
<dbReference type="EMBL" id="UGQE01000002">
    <property type="protein sequence ID" value="STZ13565.1"/>
    <property type="molecule type" value="Genomic_DNA"/>
</dbReference>
<protein>
    <submittedName>
        <fullName evidence="4">Phage/plasmid replication protein, gene II/X family</fullName>
    </submittedName>
</protein>
<evidence type="ECO:0000259" key="1">
    <source>
        <dbReference type="Pfam" id="PF05144"/>
    </source>
</evidence>